<keyword evidence="2" id="KW-1185">Reference proteome</keyword>
<sequence length="88" mass="10092">MTQSIDLTYYKSNERIQLPKEVVRLATLKYTEIKMKTENRALEPIRVNTRLRQVDALSPVLEKVVRESNITACILLAQSPQTTVEDST</sequence>
<name>A0AAV0XGC5_9HEMI</name>
<dbReference type="Proteomes" id="UP001160148">
    <property type="component" value="Unassembled WGS sequence"/>
</dbReference>
<accession>A0AAV0XGC5</accession>
<gene>
    <name evidence="1" type="ORF">MEUPH1_LOCUS21902</name>
</gene>
<protein>
    <submittedName>
        <fullName evidence="1">Uncharacterized protein</fullName>
    </submittedName>
</protein>
<evidence type="ECO:0000313" key="2">
    <source>
        <dbReference type="Proteomes" id="UP001160148"/>
    </source>
</evidence>
<dbReference type="AlphaFoldDB" id="A0AAV0XGC5"/>
<reference evidence="1 2" key="1">
    <citation type="submission" date="2023-01" db="EMBL/GenBank/DDBJ databases">
        <authorList>
            <person name="Whitehead M."/>
        </authorList>
    </citation>
    <scope>NUCLEOTIDE SEQUENCE [LARGE SCALE GENOMIC DNA]</scope>
</reference>
<dbReference type="EMBL" id="CARXXK010000004">
    <property type="protein sequence ID" value="CAI6367425.1"/>
    <property type="molecule type" value="Genomic_DNA"/>
</dbReference>
<organism evidence="1 2">
    <name type="scientific">Macrosiphum euphorbiae</name>
    <name type="common">potato aphid</name>
    <dbReference type="NCBI Taxonomy" id="13131"/>
    <lineage>
        <taxon>Eukaryota</taxon>
        <taxon>Metazoa</taxon>
        <taxon>Ecdysozoa</taxon>
        <taxon>Arthropoda</taxon>
        <taxon>Hexapoda</taxon>
        <taxon>Insecta</taxon>
        <taxon>Pterygota</taxon>
        <taxon>Neoptera</taxon>
        <taxon>Paraneoptera</taxon>
        <taxon>Hemiptera</taxon>
        <taxon>Sternorrhyncha</taxon>
        <taxon>Aphidomorpha</taxon>
        <taxon>Aphidoidea</taxon>
        <taxon>Aphididae</taxon>
        <taxon>Macrosiphini</taxon>
        <taxon>Macrosiphum</taxon>
    </lineage>
</organism>
<evidence type="ECO:0000313" key="1">
    <source>
        <dbReference type="EMBL" id="CAI6367425.1"/>
    </source>
</evidence>
<comment type="caution">
    <text evidence="1">The sequence shown here is derived from an EMBL/GenBank/DDBJ whole genome shotgun (WGS) entry which is preliminary data.</text>
</comment>
<proteinExistence type="predicted"/>